<gene>
    <name evidence="2" type="ORF">CHILSU_LOCUS252</name>
</gene>
<dbReference type="InterPro" id="IPR032341">
    <property type="entry name" value="MITD1_C"/>
</dbReference>
<dbReference type="SMART" id="SM00745">
    <property type="entry name" value="MIT"/>
    <property type="match status" value="1"/>
</dbReference>
<dbReference type="Gene3D" id="1.20.58.80">
    <property type="entry name" value="Phosphotransferase system, lactose/cellobiose-type IIA subunit"/>
    <property type="match status" value="1"/>
</dbReference>
<dbReference type="Proteomes" id="UP001153292">
    <property type="component" value="Chromosome 1"/>
</dbReference>
<dbReference type="InterPro" id="IPR007330">
    <property type="entry name" value="MIT_dom"/>
</dbReference>
<dbReference type="Pfam" id="PF04212">
    <property type="entry name" value="MIT"/>
    <property type="match status" value="1"/>
</dbReference>
<dbReference type="CDD" id="cd02685">
    <property type="entry name" value="MIT_C"/>
    <property type="match status" value="1"/>
</dbReference>
<reference evidence="2" key="1">
    <citation type="submission" date="2021-12" db="EMBL/GenBank/DDBJ databases">
        <authorList>
            <person name="King R."/>
        </authorList>
    </citation>
    <scope>NUCLEOTIDE SEQUENCE</scope>
</reference>
<feature type="domain" description="MIT" evidence="1">
    <location>
        <begin position="3"/>
        <end position="81"/>
    </location>
</feature>
<evidence type="ECO:0000259" key="1">
    <source>
        <dbReference type="SMART" id="SM00745"/>
    </source>
</evidence>
<accession>A0ABN8E9V8</accession>
<proteinExistence type="predicted"/>
<evidence type="ECO:0000313" key="2">
    <source>
        <dbReference type="EMBL" id="CAH0663721.1"/>
    </source>
</evidence>
<evidence type="ECO:0000313" key="3">
    <source>
        <dbReference type="Proteomes" id="UP001153292"/>
    </source>
</evidence>
<organism evidence="2 3">
    <name type="scientific">Chilo suppressalis</name>
    <name type="common">Asiatic rice borer moth</name>
    <dbReference type="NCBI Taxonomy" id="168631"/>
    <lineage>
        <taxon>Eukaryota</taxon>
        <taxon>Metazoa</taxon>
        <taxon>Ecdysozoa</taxon>
        <taxon>Arthropoda</taxon>
        <taxon>Hexapoda</taxon>
        <taxon>Insecta</taxon>
        <taxon>Pterygota</taxon>
        <taxon>Neoptera</taxon>
        <taxon>Endopterygota</taxon>
        <taxon>Lepidoptera</taxon>
        <taxon>Glossata</taxon>
        <taxon>Ditrysia</taxon>
        <taxon>Pyraloidea</taxon>
        <taxon>Crambidae</taxon>
        <taxon>Crambinae</taxon>
        <taxon>Chilo</taxon>
    </lineage>
</organism>
<keyword evidence="3" id="KW-1185">Reference proteome</keyword>
<dbReference type="InterPro" id="IPR052817">
    <property type="entry name" value="MIT_domain_contain_protein1"/>
</dbReference>
<sequence length="245" mass="28840">MKMNVIESAAINILKRGVELDTKKRYTEALICYQEGLQILVDKMKAEQDDNTRNYLRKKVEEYMNRAETIKKLVLQQKENGQFHEQVHIENNSTGHSYKTLFGRFLDEDVEFIVVEDPYIRSFHQCQNFLRLCELAVRSCNNLRHIQLVTSKDNKSESDQRDWFSNLSNDLYKYKVKLIVQYSETLHDRQIVLSSGWIIKIGRGLDFYKAPENKFCLGVYDMDLRPCHETTVDIVHSKNVKQSYG</sequence>
<dbReference type="EMBL" id="OU963894">
    <property type="protein sequence ID" value="CAH0663721.1"/>
    <property type="molecule type" value="Genomic_DNA"/>
</dbReference>
<dbReference type="InterPro" id="IPR036181">
    <property type="entry name" value="MIT_dom_sf"/>
</dbReference>
<dbReference type="SUPFAM" id="SSF116846">
    <property type="entry name" value="MIT domain"/>
    <property type="match status" value="1"/>
</dbReference>
<dbReference type="Pfam" id="PF16565">
    <property type="entry name" value="MIT_C"/>
    <property type="match status" value="1"/>
</dbReference>
<dbReference type="PANTHER" id="PTHR21222:SF1">
    <property type="entry name" value="MIT DOMAIN-CONTAINING PROTEIN 1"/>
    <property type="match status" value="1"/>
</dbReference>
<dbReference type="PANTHER" id="PTHR21222">
    <property type="entry name" value="MIT DOMAIN-CONTAINING PROTEIN 1"/>
    <property type="match status" value="1"/>
</dbReference>
<dbReference type="Gene3D" id="3.30.870.30">
    <property type="entry name" value="MITD, C-terminal phospholipase D-like domain"/>
    <property type="match status" value="1"/>
</dbReference>
<dbReference type="InterPro" id="IPR038113">
    <property type="entry name" value="MITD1_C_sf"/>
</dbReference>
<protein>
    <recommendedName>
        <fullName evidence="1">MIT domain-containing protein</fullName>
    </recommendedName>
</protein>
<name>A0ABN8E9V8_CHISP</name>